<evidence type="ECO:0000313" key="2">
    <source>
        <dbReference type="Proteomes" id="UP000597617"/>
    </source>
</evidence>
<dbReference type="EMBL" id="JADQDQ010000018">
    <property type="protein sequence ID" value="MBF9239812.1"/>
    <property type="molecule type" value="Genomic_DNA"/>
</dbReference>
<sequence length="135" mass="15052">MPSLATLLHSLDSFQPQDSWVQAEDLLAELWEHGPPADALVPLFRFLERFPVDESGGVLMGLMHGIESFPAYETELLDSLHRQPTEITLLLVRRIANTGQKSIAQHPVASVYRAVYAHPTAPLEVKQMAQELLAK</sequence>
<evidence type="ECO:0008006" key="3">
    <source>
        <dbReference type="Google" id="ProtNLM"/>
    </source>
</evidence>
<reference evidence="1 2" key="1">
    <citation type="submission" date="2020-11" db="EMBL/GenBank/DDBJ databases">
        <authorList>
            <person name="Kim M.K."/>
        </authorList>
    </citation>
    <scope>NUCLEOTIDE SEQUENCE [LARGE SCALE GENOMIC DNA]</scope>
    <source>
        <strain evidence="1 2">BT683</strain>
    </source>
</reference>
<name>A0ABS0IN89_9BACT</name>
<comment type="caution">
    <text evidence="1">The sequence shown here is derived from an EMBL/GenBank/DDBJ whole genome shotgun (WGS) entry which is preliminary data.</text>
</comment>
<gene>
    <name evidence="1" type="ORF">I2I05_20630</name>
</gene>
<dbReference type="RefSeq" id="WP_196284162.1">
    <property type="nucleotide sequence ID" value="NZ_JADQDQ010000018.1"/>
</dbReference>
<keyword evidence="2" id="KW-1185">Reference proteome</keyword>
<accession>A0ABS0IN89</accession>
<proteinExistence type="predicted"/>
<protein>
    <recommendedName>
        <fullName evidence="3">HEAT repeat domain-containing protein</fullName>
    </recommendedName>
</protein>
<dbReference type="Proteomes" id="UP000597617">
    <property type="component" value="Unassembled WGS sequence"/>
</dbReference>
<evidence type="ECO:0000313" key="1">
    <source>
        <dbReference type="EMBL" id="MBF9239812.1"/>
    </source>
</evidence>
<organism evidence="1 2">
    <name type="scientific">Hymenobacter jeongseonensis</name>
    <dbReference type="NCBI Taxonomy" id="2791027"/>
    <lineage>
        <taxon>Bacteria</taxon>
        <taxon>Pseudomonadati</taxon>
        <taxon>Bacteroidota</taxon>
        <taxon>Cytophagia</taxon>
        <taxon>Cytophagales</taxon>
        <taxon>Hymenobacteraceae</taxon>
        <taxon>Hymenobacter</taxon>
    </lineage>
</organism>